<evidence type="ECO:0000256" key="1">
    <source>
        <dbReference type="ARBA" id="ARBA00004123"/>
    </source>
</evidence>
<dbReference type="Pfam" id="PF05192">
    <property type="entry name" value="MutS_III"/>
    <property type="match status" value="1"/>
</dbReference>
<dbReference type="EMBL" id="CAJVPK010000622">
    <property type="protein sequence ID" value="CAG8532923.1"/>
    <property type="molecule type" value="Genomic_DNA"/>
</dbReference>
<dbReference type="GO" id="GO:0005694">
    <property type="term" value="C:chromosome"/>
    <property type="evidence" value="ECO:0007669"/>
    <property type="project" value="UniProtKB-SubCell"/>
</dbReference>
<keyword evidence="12" id="KW-0539">Nucleus</keyword>
<dbReference type="Pfam" id="PF00483">
    <property type="entry name" value="NTP_transferase"/>
    <property type="match status" value="1"/>
</dbReference>
<evidence type="ECO:0000256" key="13">
    <source>
        <dbReference type="ARBA" id="ARBA00023254"/>
    </source>
</evidence>
<dbReference type="SMART" id="SM00534">
    <property type="entry name" value="MUTSac"/>
    <property type="match status" value="1"/>
</dbReference>
<dbReference type="GO" id="GO:0140664">
    <property type="term" value="F:ATP-dependent DNA damage sensor activity"/>
    <property type="evidence" value="ECO:0007669"/>
    <property type="project" value="InterPro"/>
</dbReference>
<comment type="pathway">
    <text evidence="3">Nucleotide-sugar biosynthesis; GDP-alpha-D-mannose biosynthesis; GDP-alpha-D-mannose from alpha-D-mannose 1-phosphate (GTP route): step 1/1.</text>
</comment>
<keyword evidence="11" id="KW-0238">DNA-binding</keyword>
<dbReference type="PROSITE" id="PS00101">
    <property type="entry name" value="HEXAPEP_TRANSFERASES"/>
    <property type="match status" value="1"/>
</dbReference>
<keyword evidence="14" id="KW-0131">Cell cycle</keyword>
<dbReference type="FunFam" id="3.40.50.300:FF:001067">
    <property type="entry name" value="DNA mismatch repair protein MSH5"/>
    <property type="match status" value="1"/>
</dbReference>
<feature type="domain" description="DNA mismatch repair proteins mutS family" evidence="18">
    <location>
        <begin position="714"/>
        <end position="730"/>
    </location>
</feature>
<dbReference type="SMART" id="SM00533">
    <property type="entry name" value="MUTSd"/>
    <property type="match status" value="1"/>
</dbReference>
<dbReference type="Gene3D" id="3.40.50.300">
    <property type="entry name" value="P-loop containing nucleotide triphosphate hydrolases"/>
    <property type="match status" value="1"/>
</dbReference>
<dbReference type="GO" id="GO:0005525">
    <property type="term" value="F:GTP binding"/>
    <property type="evidence" value="ECO:0007669"/>
    <property type="project" value="UniProtKB-KW"/>
</dbReference>
<gene>
    <name evidence="19" type="ORF">DEBURN_LOCUS6230</name>
</gene>
<evidence type="ECO:0000313" key="20">
    <source>
        <dbReference type="Proteomes" id="UP000789706"/>
    </source>
</evidence>
<dbReference type="GO" id="GO:0009298">
    <property type="term" value="P:GDP-mannose biosynthetic process"/>
    <property type="evidence" value="ECO:0007669"/>
    <property type="project" value="InterPro"/>
</dbReference>
<evidence type="ECO:0000256" key="17">
    <source>
        <dbReference type="ARBA" id="ARBA00077470"/>
    </source>
</evidence>
<dbReference type="EC" id="2.7.7.13" evidence="6"/>
<evidence type="ECO:0000313" key="19">
    <source>
        <dbReference type="EMBL" id="CAG8532923.1"/>
    </source>
</evidence>
<evidence type="ECO:0000256" key="3">
    <source>
        <dbReference type="ARBA" id="ARBA00004823"/>
    </source>
</evidence>
<dbReference type="AlphaFoldDB" id="A0A9N9AH70"/>
<keyword evidence="8" id="KW-0808">Transferase</keyword>
<reference evidence="19" key="1">
    <citation type="submission" date="2021-06" db="EMBL/GenBank/DDBJ databases">
        <authorList>
            <person name="Kallberg Y."/>
            <person name="Tangrot J."/>
            <person name="Rosling A."/>
        </authorList>
    </citation>
    <scope>NUCLEOTIDE SEQUENCE</scope>
    <source>
        <strain evidence="19">AZ414A</strain>
    </source>
</reference>
<dbReference type="InterPro" id="IPR056729">
    <property type="entry name" value="GMPPB_C"/>
</dbReference>
<dbReference type="PROSITE" id="PS00486">
    <property type="entry name" value="DNA_MISMATCH_REPAIR_2"/>
    <property type="match status" value="1"/>
</dbReference>
<dbReference type="SUPFAM" id="SSF48334">
    <property type="entry name" value="DNA repair protein MutS, domain III"/>
    <property type="match status" value="1"/>
</dbReference>
<comment type="caution">
    <text evidence="19">The sequence shown here is derived from an EMBL/GenBank/DDBJ whole genome shotgun (WGS) entry which is preliminary data.</text>
</comment>
<comment type="similarity">
    <text evidence="5">Belongs to the transferase hexapeptide repeat family.</text>
</comment>
<dbReference type="GO" id="GO:0005524">
    <property type="term" value="F:ATP binding"/>
    <property type="evidence" value="ECO:0007669"/>
    <property type="project" value="UniProtKB-KW"/>
</dbReference>
<evidence type="ECO:0000256" key="8">
    <source>
        <dbReference type="ARBA" id="ARBA00022679"/>
    </source>
</evidence>
<dbReference type="GO" id="GO:0005634">
    <property type="term" value="C:nucleus"/>
    <property type="evidence" value="ECO:0007669"/>
    <property type="project" value="UniProtKB-SubCell"/>
</dbReference>
<proteinExistence type="inferred from homology"/>
<evidence type="ECO:0000256" key="14">
    <source>
        <dbReference type="ARBA" id="ARBA00023306"/>
    </source>
</evidence>
<evidence type="ECO:0000256" key="7">
    <source>
        <dbReference type="ARBA" id="ARBA00022454"/>
    </source>
</evidence>
<comment type="catalytic activity">
    <reaction evidence="15">
        <text>alpha-D-mannose 1-phosphate + GTP + H(+) = GDP-alpha-D-mannose + diphosphate</text>
        <dbReference type="Rhea" id="RHEA:15229"/>
        <dbReference type="ChEBI" id="CHEBI:15378"/>
        <dbReference type="ChEBI" id="CHEBI:33019"/>
        <dbReference type="ChEBI" id="CHEBI:37565"/>
        <dbReference type="ChEBI" id="CHEBI:57527"/>
        <dbReference type="ChEBI" id="CHEBI:58409"/>
        <dbReference type="EC" id="2.7.7.13"/>
    </reaction>
</comment>
<dbReference type="InterPro" id="IPR029044">
    <property type="entry name" value="Nucleotide-diphossugar_trans"/>
</dbReference>
<evidence type="ECO:0000256" key="2">
    <source>
        <dbReference type="ARBA" id="ARBA00004286"/>
    </source>
</evidence>
<comment type="similarity">
    <text evidence="4">Belongs to the DNA mismatch repair MutS family.</text>
</comment>
<dbReference type="Proteomes" id="UP000789706">
    <property type="component" value="Unassembled WGS sequence"/>
</dbReference>
<dbReference type="OrthoDB" id="29596at2759"/>
<dbReference type="FunFam" id="3.90.550.10:FF:000013">
    <property type="entry name" value="mannose-1-phosphate guanyltransferase beta"/>
    <property type="match status" value="1"/>
</dbReference>
<dbReference type="InterPro" id="IPR036187">
    <property type="entry name" value="DNA_mismatch_repair_MutS_sf"/>
</dbReference>
<dbReference type="InterPro" id="IPR005835">
    <property type="entry name" value="NTP_transferase_dom"/>
</dbReference>
<dbReference type="Pfam" id="PF00488">
    <property type="entry name" value="MutS_V"/>
    <property type="match status" value="1"/>
</dbReference>
<sequence length="1213" mass="137979">MENEQHIIINIDYIDSKMEDADMIQNDNSSYTTTRPSFINSLDPSTSIQQISNSPIDSRESTTWDVESFLNSENRKVTFENDDEIDEGAVEKVFMAINIRKRKLGCAYYAVVTSTLYLMEDIEESSPYDVVNLLRYQIKPSVIITSSRADESFIQILQSQDDTIPAQTVVEIRPGAEFVYASAKTKLFSIRLANQQMENNKQEIYLQLSSILNMESVETICCAGALINYISRIKMTDELQDNQLLEVLTIEQFSFSLQIFEDESHPNMHMQTKFKEGLSLFGILNNTRTVIGKRLLKQWMLRPTLDLAVLEERFCTIECFLKPDNLEISNQLASCLKHIKNIPKIIEKMKGKLNVKDWQYALQFTFYCLKIRNLLRELRRVDNVKILDRIKEIFVVSDLNDIGSNINDVIDFDESVKENRIVIKPHIDEELDHMKRTYDGLDDFLVAREISTTIPTEFASTLNVIYFPQLGYLITVPLKPEWKEEQDFQINGLYYQFSTATIVYYKNDKMRELDEYLGDIHGLIVDREIETVQKLQDRTLEHVPLLLNASAVCSELDCYLSLAESARRYGYRRPFLTEENILMIEKGRHPLQELCVDAFVANDTQLVGGRGIINEENAERDEENSTTTNNFYNSVILLSGANYSGKSVYLKQVALITYMAHIGSFVPAGSATIGLTDKIFTRVQTRETISKIQSAFMIDLQQISIGLRNSTSRSLLIFDEFGKGTGSTDGAGLFCGVMEHLLKRGRNCPKVIAATHFHEIFENNLLSNSLPITLVTMEIVRDDNDEELTFLYRLVPGRSTSSWGTFCATIAGIPNHVVQRARQLSQLFSRYESIPPQFNDDREHRSYATCELIARKFLELDLEKKQIDVDGFLEWADRECFGTRLRPLTLTLPKPLVEFCNKPMILHQIEGLVKAGVTDIVLAVNYRPEIMVDLLKNYEEKYKVKITFSVETEPLGTAGPLALAKEILAKDKSPFFVLNSDIICEFPFEQLRDFHAAHKNEGTIVVTKVNEPSKYGVIVNRRDSTLIERFVEKPAEFVSNKINAEIFPKMATDYQLHAFDLEGFWMDVGQPKDFLTGTVLYLSNISKKQPQLLANSAIDKYVCGGNVLVDPTAKIGKDCRIGPNVTIGPNVIIGNGVRLQRCVILEGVRVKDFAWVKNSIIGWHSTLGRWTRLEGVSVLGDDVAVNDEIYINGGCILPHKCIATNITEPQIIM</sequence>
<dbReference type="GO" id="GO:0051026">
    <property type="term" value="P:chiasma assembly"/>
    <property type="evidence" value="ECO:0007669"/>
    <property type="project" value="UniProtKB-ARBA"/>
</dbReference>
<dbReference type="InterPro" id="IPR007696">
    <property type="entry name" value="DNA_mismatch_repair_MutS_core"/>
</dbReference>
<dbReference type="CDD" id="cd03281">
    <property type="entry name" value="ABC_MSH5_euk"/>
    <property type="match status" value="1"/>
</dbReference>
<dbReference type="InterPro" id="IPR000432">
    <property type="entry name" value="DNA_mismatch_repair_MutS_C"/>
</dbReference>
<keyword evidence="10" id="KW-0067">ATP-binding</keyword>
<evidence type="ECO:0000256" key="15">
    <source>
        <dbReference type="ARBA" id="ARBA00047343"/>
    </source>
</evidence>
<dbReference type="Pfam" id="PF25087">
    <property type="entry name" value="GMPPB_C"/>
    <property type="match status" value="1"/>
</dbReference>
<evidence type="ECO:0000256" key="11">
    <source>
        <dbReference type="ARBA" id="ARBA00023125"/>
    </source>
</evidence>
<evidence type="ECO:0000256" key="9">
    <source>
        <dbReference type="ARBA" id="ARBA00022741"/>
    </source>
</evidence>
<dbReference type="PANTHER" id="PTHR11361">
    <property type="entry name" value="DNA MISMATCH REPAIR PROTEIN MUTS FAMILY MEMBER"/>
    <property type="match status" value="1"/>
</dbReference>
<dbReference type="InterPro" id="IPR018357">
    <property type="entry name" value="Hexapep_transf_CS"/>
</dbReference>
<dbReference type="Gene3D" id="2.160.10.10">
    <property type="entry name" value="Hexapeptide repeat proteins"/>
    <property type="match status" value="1"/>
</dbReference>
<keyword evidence="13" id="KW-0469">Meiosis</keyword>
<dbReference type="InterPro" id="IPR027417">
    <property type="entry name" value="P-loop_NTPase"/>
</dbReference>
<evidence type="ECO:0000256" key="6">
    <source>
        <dbReference type="ARBA" id="ARBA00012387"/>
    </source>
</evidence>
<dbReference type="Gene3D" id="1.10.1420.10">
    <property type="match status" value="1"/>
</dbReference>
<protein>
    <recommendedName>
        <fullName evidence="16">DNA mismatch repair protein MSH5</fullName>
        <ecNumber evidence="6">2.7.7.13</ecNumber>
    </recommendedName>
    <alternativeName>
        <fullName evidence="17">MutS protein homolog 5</fullName>
    </alternativeName>
</protein>
<dbReference type="InterPro" id="IPR045076">
    <property type="entry name" value="MutS"/>
</dbReference>
<keyword evidence="9" id="KW-0547">Nucleotide-binding</keyword>
<keyword evidence="20" id="KW-1185">Reference proteome</keyword>
<comment type="subcellular location">
    <subcellularLocation>
        <location evidence="2">Chromosome</location>
    </subcellularLocation>
    <subcellularLocation>
        <location evidence="1">Nucleus</location>
    </subcellularLocation>
</comment>
<accession>A0A9N9AH70</accession>
<keyword evidence="7" id="KW-0158">Chromosome</keyword>
<dbReference type="CDD" id="cd06425">
    <property type="entry name" value="M1P_guanylylT_B_like_N"/>
    <property type="match status" value="1"/>
</dbReference>
<organism evidence="19 20">
    <name type="scientific">Diversispora eburnea</name>
    <dbReference type="NCBI Taxonomy" id="1213867"/>
    <lineage>
        <taxon>Eukaryota</taxon>
        <taxon>Fungi</taxon>
        <taxon>Fungi incertae sedis</taxon>
        <taxon>Mucoromycota</taxon>
        <taxon>Glomeromycotina</taxon>
        <taxon>Glomeromycetes</taxon>
        <taxon>Diversisporales</taxon>
        <taxon>Diversisporaceae</taxon>
        <taxon>Diversispora</taxon>
    </lineage>
</organism>
<evidence type="ECO:0000256" key="12">
    <source>
        <dbReference type="ARBA" id="ARBA00023242"/>
    </source>
</evidence>
<dbReference type="SUPFAM" id="SSF52540">
    <property type="entry name" value="P-loop containing nucleoside triphosphate hydrolases"/>
    <property type="match status" value="1"/>
</dbReference>
<evidence type="ECO:0000259" key="18">
    <source>
        <dbReference type="PROSITE" id="PS00486"/>
    </source>
</evidence>
<dbReference type="InterPro" id="IPR045233">
    <property type="entry name" value="GMPPB_N"/>
</dbReference>
<dbReference type="Gene3D" id="3.90.550.10">
    <property type="entry name" value="Spore Coat Polysaccharide Biosynthesis Protein SpsA, Chain A"/>
    <property type="match status" value="1"/>
</dbReference>
<evidence type="ECO:0000256" key="5">
    <source>
        <dbReference type="ARBA" id="ARBA00007274"/>
    </source>
</evidence>
<dbReference type="GO" id="GO:0030983">
    <property type="term" value="F:mismatched DNA binding"/>
    <property type="evidence" value="ECO:0007669"/>
    <property type="project" value="InterPro"/>
</dbReference>
<evidence type="ECO:0000256" key="10">
    <source>
        <dbReference type="ARBA" id="ARBA00022840"/>
    </source>
</evidence>
<dbReference type="SUPFAM" id="SSF53448">
    <property type="entry name" value="Nucleotide-diphospho-sugar transferases"/>
    <property type="match status" value="1"/>
</dbReference>
<dbReference type="GO" id="GO:0004475">
    <property type="term" value="F:mannose-1-phosphate guanylyltransferase (GTP) activity"/>
    <property type="evidence" value="ECO:0007669"/>
    <property type="project" value="UniProtKB-EC"/>
</dbReference>
<evidence type="ECO:0000256" key="16">
    <source>
        <dbReference type="ARBA" id="ARBA00073549"/>
    </source>
</evidence>
<dbReference type="PANTHER" id="PTHR11361:SF20">
    <property type="entry name" value="MUTS PROTEIN HOMOLOG 5"/>
    <property type="match status" value="1"/>
</dbReference>
<name>A0A9N9AH70_9GLOM</name>
<evidence type="ECO:0000256" key="4">
    <source>
        <dbReference type="ARBA" id="ARBA00006271"/>
    </source>
</evidence>
<dbReference type="GO" id="GO:0006298">
    <property type="term" value="P:mismatch repair"/>
    <property type="evidence" value="ECO:0007669"/>
    <property type="project" value="InterPro"/>
</dbReference>